<feature type="compositionally biased region" description="Low complexity" evidence="3">
    <location>
        <begin position="522"/>
        <end position="531"/>
    </location>
</feature>
<dbReference type="InterPro" id="IPR001849">
    <property type="entry name" value="PH_domain"/>
</dbReference>
<reference evidence="6" key="1">
    <citation type="submission" date="2023-07" db="EMBL/GenBank/DDBJ databases">
        <title>Chromosome-level genome assembly of Artemia franciscana.</title>
        <authorList>
            <person name="Jo E."/>
        </authorList>
    </citation>
    <scope>NUCLEOTIDE SEQUENCE</scope>
    <source>
        <tissue evidence="6">Whole body</tissue>
    </source>
</reference>
<evidence type="ECO:0000259" key="5">
    <source>
        <dbReference type="PROSITE" id="PS50003"/>
    </source>
</evidence>
<dbReference type="Pfam" id="PF07653">
    <property type="entry name" value="SH3_2"/>
    <property type="match status" value="1"/>
</dbReference>
<dbReference type="Proteomes" id="UP001187531">
    <property type="component" value="Unassembled WGS sequence"/>
</dbReference>
<dbReference type="CDD" id="cd00821">
    <property type="entry name" value="PH"/>
    <property type="match status" value="1"/>
</dbReference>
<dbReference type="Gene3D" id="2.30.30.40">
    <property type="entry name" value="SH3 Domains"/>
    <property type="match status" value="1"/>
</dbReference>
<gene>
    <name evidence="6" type="ORF">QYM36_005967</name>
</gene>
<comment type="caution">
    <text evidence="6">The sequence shown here is derived from an EMBL/GenBank/DDBJ whole genome shotgun (WGS) entry which is preliminary data.</text>
</comment>
<dbReference type="EMBL" id="JAVRJZ010000009">
    <property type="protein sequence ID" value="KAK2718802.1"/>
    <property type="molecule type" value="Genomic_DNA"/>
</dbReference>
<feature type="region of interest" description="Disordered" evidence="3">
    <location>
        <begin position="568"/>
        <end position="611"/>
    </location>
</feature>
<evidence type="ECO:0008006" key="8">
    <source>
        <dbReference type="Google" id="ProtNLM"/>
    </source>
</evidence>
<dbReference type="PROSITE" id="PS50002">
    <property type="entry name" value="SH3"/>
    <property type="match status" value="1"/>
</dbReference>
<dbReference type="InterPro" id="IPR036028">
    <property type="entry name" value="SH3-like_dom_sf"/>
</dbReference>
<keyword evidence="1 2" id="KW-0728">SH3 domain</keyword>
<proteinExistence type="predicted"/>
<protein>
    <recommendedName>
        <fullName evidence="8">SH3 domain-containing protein</fullName>
    </recommendedName>
</protein>
<evidence type="ECO:0000256" key="2">
    <source>
        <dbReference type="PROSITE-ProRule" id="PRU00192"/>
    </source>
</evidence>
<evidence type="ECO:0000256" key="1">
    <source>
        <dbReference type="ARBA" id="ARBA00022443"/>
    </source>
</evidence>
<dbReference type="AlphaFoldDB" id="A0AA88ICT3"/>
<evidence type="ECO:0000259" key="4">
    <source>
        <dbReference type="PROSITE" id="PS50002"/>
    </source>
</evidence>
<keyword evidence="7" id="KW-1185">Reference proteome</keyword>
<dbReference type="SUPFAM" id="SSF50729">
    <property type="entry name" value="PH domain-like"/>
    <property type="match status" value="1"/>
</dbReference>
<evidence type="ECO:0000313" key="7">
    <source>
        <dbReference type="Proteomes" id="UP001187531"/>
    </source>
</evidence>
<dbReference type="Pfam" id="PF00169">
    <property type="entry name" value="PH"/>
    <property type="match status" value="1"/>
</dbReference>
<dbReference type="SMART" id="SM00326">
    <property type="entry name" value="SH3"/>
    <property type="match status" value="1"/>
</dbReference>
<feature type="region of interest" description="Disordered" evidence="3">
    <location>
        <begin position="513"/>
        <end position="532"/>
    </location>
</feature>
<feature type="compositionally biased region" description="Low complexity" evidence="3">
    <location>
        <begin position="60"/>
        <end position="70"/>
    </location>
</feature>
<feature type="domain" description="SH3" evidence="4">
    <location>
        <begin position="625"/>
        <end position="683"/>
    </location>
</feature>
<organism evidence="6 7">
    <name type="scientific">Artemia franciscana</name>
    <name type="common">Brine shrimp</name>
    <name type="synonym">Artemia sanfranciscana</name>
    <dbReference type="NCBI Taxonomy" id="6661"/>
    <lineage>
        <taxon>Eukaryota</taxon>
        <taxon>Metazoa</taxon>
        <taxon>Ecdysozoa</taxon>
        <taxon>Arthropoda</taxon>
        <taxon>Crustacea</taxon>
        <taxon>Branchiopoda</taxon>
        <taxon>Anostraca</taxon>
        <taxon>Artemiidae</taxon>
        <taxon>Artemia</taxon>
    </lineage>
</organism>
<dbReference type="Gene3D" id="2.30.29.30">
    <property type="entry name" value="Pleckstrin-homology domain (PH domain)/Phosphotyrosine-binding domain (PTB)"/>
    <property type="match status" value="1"/>
</dbReference>
<dbReference type="SUPFAM" id="SSF50044">
    <property type="entry name" value="SH3-domain"/>
    <property type="match status" value="1"/>
</dbReference>
<dbReference type="CDD" id="cd11856">
    <property type="entry name" value="SH3_p47phox_like"/>
    <property type="match status" value="1"/>
</dbReference>
<dbReference type="SMART" id="SM00233">
    <property type="entry name" value="PH"/>
    <property type="match status" value="1"/>
</dbReference>
<dbReference type="InterPro" id="IPR001452">
    <property type="entry name" value="SH3_domain"/>
</dbReference>
<dbReference type="PROSITE" id="PS50003">
    <property type="entry name" value="PH_DOMAIN"/>
    <property type="match status" value="1"/>
</dbReference>
<accession>A0AA88ICT3</accession>
<dbReference type="InterPro" id="IPR011993">
    <property type="entry name" value="PH-like_dom_sf"/>
</dbReference>
<feature type="domain" description="PH" evidence="5">
    <location>
        <begin position="106"/>
        <end position="203"/>
    </location>
</feature>
<name>A0AA88ICT3_ARTSF</name>
<evidence type="ECO:0000256" key="3">
    <source>
        <dbReference type="SAM" id="MobiDB-lite"/>
    </source>
</evidence>
<sequence length="683" mass="77148">MTLDLTIDELLEAGHKHRNGVFLNKTEEAEQKCLAPNQSSECPETLSLSNEEVQELKRTSLNSSSSSESNITRREDDATSIRSSTSTIHIQGYGEILPTYEEAESRCVFAAALKRKVGIVPGWKTFAGILCDNKLLLYCQTKTGPPKLSISLESYEVRAASVSKKKKNYEFVIVGAGKQTYKFRTETENDLVDWIRSLENCIKSITAINLIGVTEDETSDCFVYENGISFLDEKNNETANCEIYVQNYNIVSDAKRNKEYEYERASTKQIDEQNSFLIELRDLPSLPNDLYDDIGSIASENIYDIPIKEAKEDVYDVPLSHDRSRKSSGGTMYDSFDDFIYEAPDISFDPSELYDTPRPCDMKISTISLSGKLNSEKKDEPPPLTLKNKMLKKSQIIKEPLYNIPKSLFDEDIYDKPKQQSKVAPGIQTFGKDYIETTSKLESEKSKVTRQLSFTNGSKIFKDELELKFKKLNSDTPILGKNKKEFMGQLLYDAPNEGRFMAYPAIVEPVSPTERTYHKSPKPSSTTKSSPLSEVFHNARNVFLQKTDHLKKNPAKLKLDLQFLGSINDDSDKSKSAPATPTKVVPPRPPAPNFKKDEDAVNPPLKSSPHSMEDIYEDIDSIEHTEPEIYIARWAYIATSEKEMNLRKGETVQVLNKNNGDSWFCKTSRNQGYAPSAYLAKVI</sequence>
<evidence type="ECO:0000313" key="6">
    <source>
        <dbReference type="EMBL" id="KAK2718802.1"/>
    </source>
</evidence>
<feature type="region of interest" description="Disordered" evidence="3">
    <location>
        <begin position="58"/>
        <end position="84"/>
    </location>
</feature>